<dbReference type="Pfam" id="PF01239">
    <property type="entry name" value="PPTA"/>
    <property type="match status" value="2"/>
</dbReference>
<sequence length="409" mass="47163">MLEDIFPAAKRIIAEISSSFKRDPKLKSFEIIPQPESQNKSPVHLVEHCLGLESWSVPHIFYYAYRNINEISSKNYRSKFKDPESLSNLLTTALLLNPGIVTFWNLRRQLLELGHLCPCDELHFSLVVLSFKPKCGDVFNYRRWILSKLFKEDPGNSSLVETEFQIVLRAAENYACNYNAWNHCLWCIQFVTSPNELLSLLAQLDTWTSQHVSDHSVLSFRQSVIKRFNALYISMQVPPPLNVQYLNLVSESIKCFLEKGKISDSTAEVISSSSSSIPVGLVLHELLSNSELILRYSGHEALWAHRRFIMFYLFNFFLNESPSSDSNFFRICKFSQVHAGESSPKNDEKLLISSSENIEFLKSEVLNRERKFLDLSTPNDSHHSDKYKKWVNKMLKLNFDEIQEGVGSF</sequence>
<dbReference type="EMBL" id="OU963862">
    <property type="protein sequence ID" value="CAH0381795.1"/>
    <property type="molecule type" value="Genomic_DNA"/>
</dbReference>
<evidence type="ECO:0000313" key="5">
    <source>
        <dbReference type="EMBL" id="CAH0381795.1"/>
    </source>
</evidence>
<evidence type="ECO:0008006" key="7">
    <source>
        <dbReference type="Google" id="ProtNLM"/>
    </source>
</evidence>
<dbReference type="KEGG" id="btab:109043082"/>
<dbReference type="GO" id="GO:0008318">
    <property type="term" value="F:protein prenyltransferase activity"/>
    <property type="evidence" value="ECO:0007669"/>
    <property type="project" value="InterPro"/>
</dbReference>
<keyword evidence="3" id="KW-0808">Transferase</keyword>
<evidence type="ECO:0000256" key="4">
    <source>
        <dbReference type="ARBA" id="ARBA00022737"/>
    </source>
</evidence>
<evidence type="ECO:0000256" key="1">
    <source>
        <dbReference type="ARBA" id="ARBA00006734"/>
    </source>
</evidence>
<dbReference type="Gene3D" id="1.25.40.120">
    <property type="entry name" value="Protein prenylyltransferase"/>
    <property type="match status" value="1"/>
</dbReference>
<dbReference type="Proteomes" id="UP001152759">
    <property type="component" value="Chromosome 1"/>
</dbReference>
<dbReference type="PANTHER" id="PTHR11129">
    <property type="entry name" value="PROTEIN FARNESYLTRANSFERASE ALPHA SUBUNIT/RAB GERANYLGERANYL TRANSFERASE ALPHA SUBUNIT"/>
    <property type="match status" value="1"/>
</dbReference>
<dbReference type="PANTHER" id="PTHR11129:SF3">
    <property type="entry name" value="PROTEIN PRENYLTRANSFERASE ALPHA SUBUNIT REPEAT-CONTAINING PROTEIN 1"/>
    <property type="match status" value="1"/>
</dbReference>
<dbReference type="GO" id="GO:0005737">
    <property type="term" value="C:cytoplasm"/>
    <property type="evidence" value="ECO:0007669"/>
    <property type="project" value="TreeGrafter"/>
</dbReference>
<reference evidence="5" key="1">
    <citation type="submission" date="2021-12" db="EMBL/GenBank/DDBJ databases">
        <authorList>
            <person name="King R."/>
        </authorList>
    </citation>
    <scope>NUCLEOTIDE SEQUENCE</scope>
</reference>
<name>A0A9P0A1Z6_BEMTA</name>
<evidence type="ECO:0000313" key="6">
    <source>
        <dbReference type="Proteomes" id="UP001152759"/>
    </source>
</evidence>
<accession>A0A9P0A1Z6</accession>
<keyword evidence="2" id="KW-0637">Prenyltransferase</keyword>
<keyword evidence="4" id="KW-0677">Repeat</keyword>
<proteinExistence type="inferred from homology"/>
<comment type="similarity">
    <text evidence="1">Belongs to the protein prenyltransferase subunit alpha family.</text>
</comment>
<organism evidence="5 6">
    <name type="scientific">Bemisia tabaci</name>
    <name type="common">Sweetpotato whitefly</name>
    <name type="synonym">Aleurodes tabaci</name>
    <dbReference type="NCBI Taxonomy" id="7038"/>
    <lineage>
        <taxon>Eukaryota</taxon>
        <taxon>Metazoa</taxon>
        <taxon>Ecdysozoa</taxon>
        <taxon>Arthropoda</taxon>
        <taxon>Hexapoda</taxon>
        <taxon>Insecta</taxon>
        <taxon>Pterygota</taxon>
        <taxon>Neoptera</taxon>
        <taxon>Paraneoptera</taxon>
        <taxon>Hemiptera</taxon>
        <taxon>Sternorrhyncha</taxon>
        <taxon>Aleyrodoidea</taxon>
        <taxon>Aleyrodidae</taxon>
        <taxon>Aleyrodinae</taxon>
        <taxon>Bemisia</taxon>
    </lineage>
</organism>
<protein>
    <recommendedName>
        <fullName evidence="7">Protein prenyltransferase alpha subunit repeat-containing protein 1</fullName>
    </recommendedName>
</protein>
<dbReference type="SUPFAM" id="SSF48439">
    <property type="entry name" value="Protein prenylyltransferase"/>
    <property type="match status" value="1"/>
</dbReference>
<keyword evidence="6" id="KW-1185">Reference proteome</keyword>
<evidence type="ECO:0000256" key="3">
    <source>
        <dbReference type="ARBA" id="ARBA00022679"/>
    </source>
</evidence>
<evidence type="ECO:0000256" key="2">
    <source>
        <dbReference type="ARBA" id="ARBA00022602"/>
    </source>
</evidence>
<gene>
    <name evidence="5" type="ORF">BEMITA_LOCUS1411</name>
</gene>
<dbReference type="InterPro" id="IPR002088">
    <property type="entry name" value="Prenyl_trans_a"/>
</dbReference>
<dbReference type="AlphaFoldDB" id="A0A9P0A1Z6"/>